<dbReference type="EMBL" id="CM023481">
    <property type="protein sequence ID" value="KAH6946304.1"/>
    <property type="molecule type" value="Genomic_DNA"/>
</dbReference>
<evidence type="ECO:0000313" key="1">
    <source>
        <dbReference type="EMBL" id="KAH6946304.1"/>
    </source>
</evidence>
<organism evidence="1 2">
    <name type="scientific">Hyalomma asiaticum</name>
    <name type="common">Tick</name>
    <dbReference type="NCBI Taxonomy" id="266040"/>
    <lineage>
        <taxon>Eukaryota</taxon>
        <taxon>Metazoa</taxon>
        <taxon>Ecdysozoa</taxon>
        <taxon>Arthropoda</taxon>
        <taxon>Chelicerata</taxon>
        <taxon>Arachnida</taxon>
        <taxon>Acari</taxon>
        <taxon>Parasitiformes</taxon>
        <taxon>Ixodida</taxon>
        <taxon>Ixodoidea</taxon>
        <taxon>Ixodidae</taxon>
        <taxon>Hyalomminae</taxon>
        <taxon>Hyalomma</taxon>
    </lineage>
</organism>
<keyword evidence="2" id="KW-1185">Reference proteome</keyword>
<protein>
    <submittedName>
        <fullName evidence="1">Uncharacterized protein</fullName>
    </submittedName>
</protein>
<dbReference type="Proteomes" id="UP000821845">
    <property type="component" value="Chromosome 1"/>
</dbReference>
<reference evidence="1" key="1">
    <citation type="submission" date="2020-05" db="EMBL/GenBank/DDBJ databases">
        <title>Large-scale comparative analyses of tick genomes elucidate their genetic diversity and vector capacities.</title>
        <authorList>
            <person name="Jia N."/>
            <person name="Wang J."/>
            <person name="Shi W."/>
            <person name="Du L."/>
            <person name="Sun Y."/>
            <person name="Zhan W."/>
            <person name="Jiang J."/>
            <person name="Wang Q."/>
            <person name="Zhang B."/>
            <person name="Ji P."/>
            <person name="Sakyi L.B."/>
            <person name="Cui X."/>
            <person name="Yuan T."/>
            <person name="Jiang B."/>
            <person name="Yang W."/>
            <person name="Lam T.T.-Y."/>
            <person name="Chang Q."/>
            <person name="Ding S."/>
            <person name="Wang X."/>
            <person name="Zhu J."/>
            <person name="Ruan X."/>
            <person name="Zhao L."/>
            <person name="Wei J."/>
            <person name="Que T."/>
            <person name="Du C."/>
            <person name="Cheng J."/>
            <person name="Dai P."/>
            <person name="Han X."/>
            <person name="Huang E."/>
            <person name="Gao Y."/>
            <person name="Liu J."/>
            <person name="Shao H."/>
            <person name="Ye R."/>
            <person name="Li L."/>
            <person name="Wei W."/>
            <person name="Wang X."/>
            <person name="Wang C."/>
            <person name="Yang T."/>
            <person name="Huo Q."/>
            <person name="Li W."/>
            <person name="Guo W."/>
            <person name="Chen H."/>
            <person name="Zhou L."/>
            <person name="Ni X."/>
            <person name="Tian J."/>
            <person name="Zhou Y."/>
            <person name="Sheng Y."/>
            <person name="Liu T."/>
            <person name="Pan Y."/>
            <person name="Xia L."/>
            <person name="Li J."/>
            <person name="Zhao F."/>
            <person name="Cao W."/>
        </authorList>
    </citation>
    <scope>NUCLEOTIDE SEQUENCE</scope>
    <source>
        <strain evidence="1">Hyas-2018</strain>
    </source>
</reference>
<sequence>MGDWIKELADVKCVVRALLVANNGPTPYHSLMKQYQAEVGRAIPYRRFGFVDCVSFLESLTDTLNVQRSGNNVLLSAKIEDNLRHVQSLVQAQRAREPRPTPTPAKARARASAPKLPDLVEKNLMQLMGEKGTNVRALRDVYFRRFGMSLDVEQYGFASLDDCLARLKIRSPAEKELEDSRIRKEVVALMEQYPEGLYMSHFAEVSARMWGKTLPEGTMNFVRRCPSLFRVERRDRTGDFILLPATDVESPHSLLPSSPLPAESLVHVTHVRSPTAVAVRQESETLRALTRSMNGFYGTTPKSPPGPLDASVGRLCAAFVEGSWLRSRVITSLVGDNFVEVDLLDTGEHKWVERQHLRPLAPRFADLPAQCTVIQLDLPEGVDAWHKTAGERLRSLAENRQLTCHVINKEETPPRAQLLDDDGKPLSALLDAEGLCERASRYFQITSNFGLHVVRLGSRRYIFSCGLSGLLGWQGDSALQELERRNIHFEVQHLRRDHDNDSWRLVAPLLPEDVDLVCLFPADNIVDAVNVLGFPDMELSVEMRSRLLQVADDW</sequence>
<proteinExistence type="predicted"/>
<name>A0ACB7TJI5_HYAAI</name>
<evidence type="ECO:0000313" key="2">
    <source>
        <dbReference type="Proteomes" id="UP000821845"/>
    </source>
</evidence>
<gene>
    <name evidence="1" type="ORF">HPB50_012748</name>
</gene>
<comment type="caution">
    <text evidence="1">The sequence shown here is derived from an EMBL/GenBank/DDBJ whole genome shotgun (WGS) entry which is preliminary data.</text>
</comment>
<accession>A0ACB7TJI5</accession>